<evidence type="ECO:0000313" key="1">
    <source>
        <dbReference type="EMBL" id="MFD2097664.1"/>
    </source>
</evidence>
<comment type="caution">
    <text evidence="1">The sequence shown here is derived from an EMBL/GenBank/DDBJ whole genome shotgun (WGS) entry which is preliminary data.</text>
</comment>
<dbReference type="Gene3D" id="3.30.1360.60">
    <property type="entry name" value="Glucose permease domain IIB"/>
    <property type="match status" value="1"/>
</dbReference>
<dbReference type="InterPro" id="IPR036878">
    <property type="entry name" value="Glu_permease_IIB"/>
</dbReference>
<keyword evidence="2" id="KW-1185">Reference proteome</keyword>
<dbReference type="RefSeq" id="WP_345341821.1">
    <property type="nucleotide sequence ID" value="NZ_BAABLI010000031.1"/>
</dbReference>
<accession>A0ABW4XS32</accession>
<dbReference type="SUPFAM" id="SSF55604">
    <property type="entry name" value="Glucose permease domain IIB"/>
    <property type="match status" value="1"/>
</dbReference>
<protein>
    <submittedName>
        <fullName evidence="1">Uncharacterized protein</fullName>
    </submittedName>
</protein>
<sequence>MGGAANIEDVIACATSRLRISIKQPVDVELAQLEGAGVKDFMKINDNLYHLLVQDNPTAHEAELKSRIK</sequence>
<reference evidence="2" key="1">
    <citation type="journal article" date="2019" name="Int. J. Syst. Evol. Microbiol.">
        <title>The Global Catalogue of Microorganisms (GCM) 10K type strain sequencing project: providing services to taxonomists for standard genome sequencing and annotation.</title>
        <authorList>
            <consortium name="The Broad Institute Genomics Platform"/>
            <consortium name="The Broad Institute Genome Sequencing Center for Infectious Disease"/>
            <person name="Wu L."/>
            <person name="Ma J."/>
        </authorList>
    </citation>
    <scope>NUCLEOTIDE SEQUENCE [LARGE SCALE GENOMIC DNA]</scope>
    <source>
        <strain evidence="2">CGMCC 1.10992</strain>
    </source>
</reference>
<organism evidence="1 2">
    <name type="scientific">Corallincola platygyrae</name>
    <dbReference type="NCBI Taxonomy" id="1193278"/>
    <lineage>
        <taxon>Bacteria</taxon>
        <taxon>Pseudomonadati</taxon>
        <taxon>Pseudomonadota</taxon>
        <taxon>Gammaproteobacteria</taxon>
        <taxon>Alteromonadales</taxon>
        <taxon>Psychromonadaceae</taxon>
        <taxon>Corallincola</taxon>
    </lineage>
</organism>
<proteinExistence type="predicted"/>
<evidence type="ECO:0000313" key="2">
    <source>
        <dbReference type="Proteomes" id="UP001597380"/>
    </source>
</evidence>
<dbReference type="EMBL" id="JBHUHT010000027">
    <property type="protein sequence ID" value="MFD2097664.1"/>
    <property type="molecule type" value="Genomic_DNA"/>
</dbReference>
<gene>
    <name evidence="1" type="ORF">ACFSJ3_16870</name>
</gene>
<name>A0ABW4XS32_9GAMM</name>
<dbReference type="Proteomes" id="UP001597380">
    <property type="component" value="Unassembled WGS sequence"/>
</dbReference>